<dbReference type="EMBL" id="AK355568">
    <property type="protein sequence ID" value="BAJ86787.1"/>
    <property type="molecule type" value="mRNA"/>
</dbReference>
<feature type="compositionally biased region" description="Basic and acidic residues" evidence="1">
    <location>
        <begin position="148"/>
        <end position="159"/>
    </location>
</feature>
<organism evidence="2">
    <name type="scientific">Hordeum vulgare subsp. vulgare</name>
    <name type="common">Domesticated barley</name>
    <dbReference type="NCBI Taxonomy" id="112509"/>
    <lineage>
        <taxon>Eukaryota</taxon>
        <taxon>Viridiplantae</taxon>
        <taxon>Streptophyta</taxon>
        <taxon>Embryophyta</taxon>
        <taxon>Tracheophyta</taxon>
        <taxon>Spermatophyta</taxon>
        <taxon>Magnoliopsida</taxon>
        <taxon>Liliopsida</taxon>
        <taxon>Poales</taxon>
        <taxon>Poaceae</taxon>
        <taxon>BOP clade</taxon>
        <taxon>Pooideae</taxon>
        <taxon>Triticodae</taxon>
        <taxon>Triticeae</taxon>
        <taxon>Hordeinae</taxon>
        <taxon>Hordeum</taxon>
    </lineage>
</organism>
<evidence type="ECO:0000256" key="1">
    <source>
        <dbReference type="SAM" id="MobiDB-lite"/>
    </source>
</evidence>
<accession>F2CVB6</accession>
<evidence type="ECO:0000313" key="2">
    <source>
        <dbReference type="EMBL" id="BAJ86787.1"/>
    </source>
</evidence>
<protein>
    <submittedName>
        <fullName evidence="2">Predicted protein</fullName>
    </submittedName>
</protein>
<dbReference type="AlphaFoldDB" id="F2CVB6"/>
<sequence>MGVTAFYRWLADRYPQTVSDAEEEEPVELQPGAFVPVDPRRPNPNGLQASAVALADQLSRLHLGQMQPMPMARLASSDKKLRPLDVGQTHAQVVPAPPVLPASPAEKHAAIPKSTSIRSKGYLKHRVTKPVNVGSQQRVFVGVDGAKAEEHKDGSDGGEKGGQVPTAPDAKVWVWPLDAEVVLIGAVQHYESRAGTQT</sequence>
<proteinExistence type="evidence at transcript level"/>
<reference evidence="2" key="1">
    <citation type="journal article" date="2011" name="Plant Physiol.">
        <title>Comprehensive sequence analysis of 24,783 barley full-length cDNAs derived from 12 clone libraries.</title>
        <authorList>
            <person name="Matsumoto T."/>
            <person name="Tanaka T."/>
            <person name="Sakai H."/>
            <person name="Amano N."/>
            <person name="Kanamori H."/>
            <person name="Kurita K."/>
            <person name="Kikuta A."/>
            <person name="Kamiya K."/>
            <person name="Yamamoto M."/>
            <person name="Ikawa H."/>
            <person name="Fujii N."/>
            <person name="Hori K."/>
            <person name="Itoh T."/>
            <person name="Sato K."/>
        </authorList>
    </citation>
    <scope>NUCLEOTIDE SEQUENCE</scope>
    <source>
        <tissue evidence="2">Shoot</tissue>
    </source>
</reference>
<name>F2CVB6_HORVV</name>
<feature type="region of interest" description="Disordered" evidence="1">
    <location>
        <begin position="148"/>
        <end position="167"/>
    </location>
</feature>